<dbReference type="Proteomes" id="UP001431209">
    <property type="component" value="Unassembled WGS sequence"/>
</dbReference>
<dbReference type="SUPFAM" id="SSF90123">
    <property type="entry name" value="ABC transporter transmembrane region"/>
    <property type="match status" value="1"/>
</dbReference>
<feature type="domain" description="ABC transporter" evidence="9">
    <location>
        <begin position="59"/>
        <end position="284"/>
    </location>
</feature>
<dbReference type="AlphaFoldDB" id="A0AAW2ZGA9"/>
<dbReference type="InterPro" id="IPR050173">
    <property type="entry name" value="ABC_transporter_C-like"/>
</dbReference>
<dbReference type="FunFam" id="3.40.50.300:FF:000838">
    <property type="entry name" value="ABC multidrug transporter (Eurofung)"/>
    <property type="match status" value="1"/>
</dbReference>
<keyword evidence="6 8" id="KW-1133">Transmembrane helix</keyword>
<dbReference type="PROSITE" id="PS00211">
    <property type="entry name" value="ABC_TRANSPORTER_1"/>
    <property type="match status" value="2"/>
</dbReference>
<dbReference type="GO" id="GO:0016887">
    <property type="term" value="F:ATP hydrolysis activity"/>
    <property type="evidence" value="ECO:0007669"/>
    <property type="project" value="InterPro"/>
</dbReference>
<name>A0AAW2ZGA9_9EUKA</name>
<dbReference type="InterPro" id="IPR027417">
    <property type="entry name" value="P-loop_NTPase"/>
</dbReference>
<feature type="domain" description="ABC transporter" evidence="9">
    <location>
        <begin position="655"/>
        <end position="886"/>
    </location>
</feature>
<evidence type="ECO:0000256" key="3">
    <source>
        <dbReference type="ARBA" id="ARBA00022692"/>
    </source>
</evidence>
<evidence type="ECO:0000256" key="8">
    <source>
        <dbReference type="SAM" id="Phobius"/>
    </source>
</evidence>
<feature type="transmembrane region" description="Helical" evidence="8">
    <location>
        <begin position="315"/>
        <end position="336"/>
    </location>
</feature>
<dbReference type="Pfam" id="PF00664">
    <property type="entry name" value="ABC_membrane"/>
    <property type="match status" value="1"/>
</dbReference>
<dbReference type="Pfam" id="PF00005">
    <property type="entry name" value="ABC_tran"/>
    <property type="match status" value="2"/>
</dbReference>
<evidence type="ECO:0000256" key="1">
    <source>
        <dbReference type="ARBA" id="ARBA00004141"/>
    </source>
</evidence>
<feature type="transmembrane region" description="Helical" evidence="8">
    <location>
        <begin position="561"/>
        <end position="578"/>
    </location>
</feature>
<dbReference type="PROSITE" id="PS50929">
    <property type="entry name" value="ABC_TM1F"/>
    <property type="match status" value="1"/>
</dbReference>
<reference evidence="11 12" key="1">
    <citation type="submission" date="2024-03" db="EMBL/GenBank/DDBJ databases">
        <title>The Acrasis kona genome and developmental transcriptomes reveal deep origins of eukaryotic multicellular pathways.</title>
        <authorList>
            <person name="Sheikh S."/>
            <person name="Fu C.-J."/>
            <person name="Brown M.W."/>
            <person name="Baldauf S.L."/>
        </authorList>
    </citation>
    <scope>NUCLEOTIDE SEQUENCE [LARGE SCALE GENOMIC DNA]</scope>
    <source>
        <strain evidence="11 12">ATCC MYA-3509</strain>
    </source>
</reference>
<keyword evidence="3 8" id="KW-0812">Transmembrane</keyword>
<evidence type="ECO:0000259" key="9">
    <source>
        <dbReference type="PROSITE" id="PS50893"/>
    </source>
</evidence>
<evidence type="ECO:0000256" key="6">
    <source>
        <dbReference type="ARBA" id="ARBA00022989"/>
    </source>
</evidence>
<dbReference type="CDD" id="cd03244">
    <property type="entry name" value="ABCC_MRP_domain2"/>
    <property type="match status" value="1"/>
</dbReference>
<dbReference type="SUPFAM" id="SSF52540">
    <property type="entry name" value="P-loop containing nucleoside triphosphate hydrolases"/>
    <property type="match status" value="2"/>
</dbReference>
<dbReference type="InterPro" id="IPR044726">
    <property type="entry name" value="ABCC_6TM_D2"/>
</dbReference>
<sequence length="886" mass="98764">MAFSVISAAEMITYPLFALPENIIGIIHSKSSLERIQEFLKLEEVSNKNAQNNDNTNTITIKNASYAWDRQPFLKDINLVVKKGELVVITGKIGSGKSSLLSALTGEMKLHDGHSSVSASCLAYLNQTPWLQNDTIRSNILFGAPMIEEKYKKVLFSCMLEEDLSNMKQGDLTVVGEHGAAVSGGQKARVALARALYHNNSLNDVLYLLDDPLSAVDVRTGNHLVENVVHGMLKDSTRILVTHHVKRVRNVDRVIVMSDGKIIKNGSYKDIIGECSSQQLSSNPPSISLEQTNLVASETITNESTVERQANKISVLFDFLLAYNKFVFFILILFIVSKDVSHMIGNWYLSRWGSDENFDGRSTQFYILMYLLCGVVTGACVFVVEILGIHYILETVRLYHDKLLNTVLKAQIKFFDANSSGSITSRFGRDLSLVEDGLSWQVRGVLSAVISISLWSLLIMWTASYGSSIILLCMVVPILYVYNHLSNYSRKASTELTRISATVNTPLIDHLSESLDGVSTIRAFGATHRFEKKCKDLLTTIFRVDGANSEASRWAYVRMEGLCHLITFSLMLISLWALPSMKKTVSGPILMSTFAVTLNRVMNITSSVSWLASLIGQIDSSLVGLERIEQFSSLKQENYDARAINDVKNTTDAIINFNQVFLQYKSDSPSYALNNVNFSIQKKEKIAIIGRTGSGKTSLINALFRLYDIESGSIIVRGRDVTNAQLSDLRQSISVIPQDPVLFKGTFRENVDPHCCYTDSEIIEAVNRVGLNKKVNNLHMTISQGGSNMSAGERQLISLCRAWLLKKDIMVLDEATANVDHETDGMIQETIRREFKQCTVLCVAHRLETIMDYDRIVVMSSGRIIQYDTPSNVMESGGLRIFLNTL</sequence>
<proteinExistence type="predicted"/>
<evidence type="ECO:0000256" key="2">
    <source>
        <dbReference type="ARBA" id="ARBA00022448"/>
    </source>
</evidence>
<dbReference type="CDD" id="cd18580">
    <property type="entry name" value="ABC_6TM_ABCC_D2"/>
    <property type="match status" value="1"/>
</dbReference>
<dbReference type="CDD" id="cd03250">
    <property type="entry name" value="ABCC_MRP_domain1"/>
    <property type="match status" value="1"/>
</dbReference>
<dbReference type="EMBL" id="JAOPGA020001377">
    <property type="protein sequence ID" value="KAL0487845.1"/>
    <property type="molecule type" value="Genomic_DNA"/>
</dbReference>
<dbReference type="PANTHER" id="PTHR24223">
    <property type="entry name" value="ATP-BINDING CASSETTE SUB-FAMILY C"/>
    <property type="match status" value="1"/>
</dbReference>
<evidence type="ECO:0000256" key="4">
    <source>
        <dbReference type="ARBA" id="ARBA00022741"/>
    </source>
</evidence>
<evidence type="ECO:0000313" key="12">
    <source>
        <dbReference type="Proteomes" id="UP001431209"/>
    </source>
</evidence>
<evidence type="ECO:0000259" key="10">
    <source>
        <dbReference type="PROSITE" id="PS50929"/>
    </source>
</evidence>
<dbReference type="GO" id="GO:0140359">
    <property type="term" value="F:ABC-type transporter activity"/>
    <property type="evidence" value="ECO:0007669"/>
    <property type="project" value="InterPro"/>
</dbReference>
<keyword evidence="12" id="KW-1185">Reference proteome</keyword>
<feature type="domain" description="ABC transmembrane type-1" evidence="10">
    <location>
        <begin position="348"/>
        <end position="620"/>
    </location>
</feature>
<dbReference type="GO" id="GO:0016020">
    <property type="term" value="C:membrane"/>
    <property type="evidence" value="ECO:0007669"/>
    <property type="project" value="UniProtKB-SubCell"/>
</dbReference>
<gene>
    <name evidence="11" type="ORF">AKO1_000069</name>
</gene>
<keyword evidence="5 11" id="KW-0067">ATP-binding</keyword>
<protein>
    <submittedName>
        <fullName evidence="11">ATP-binding cassette, subfamily C</fullName>
    </submittedName>
</protein>
<dbReference type="InterPro" id="IPR003593">
    <property type="entry name" value="AAA+_ATPase"/>
</dbReference>
<feature type="transmembrane region" description="Helical" evidence="8">
    <location>
        <begin position="367"/>
        <end position="393"/>
    </location>
</feature>
<dbReference type="Gene3D" id="3.40.50.300">
    <property type="entry name" value="P-loop containing nucleotide triphosphate hydrolases"/>
    <property type="match status" value="2"/>
</dbReference>
<dbReference type="SMART" id="SM00382">
    <property type="entry name" value="AAA"/>
    <property type="match status" value="2"/>
</dbReference>
<comment type="subcellular location">
    <subcellularLocation>
        <location evidence="1">Membrane</location>
        <topology evidence="1">Multi-pass membrane protein</topology>
    </subcellularLocation>
</comment>
<comment type="caution">
    <text evidence="11">The sequence shown here is derived from an EMBL/GenBank/DDBJ whole genome shotgun (WGS) entry which is preliminary data.</text>
</comment>
<dbReference type="PROSITE" id="PS50893">
    <property type="entry name" value="ABC_TRANSPORTER_2"/>
    <property type="match status" value="2"/>
</dbReference>
<dbReference type="InterPro" id="IPR011527">
    <property type="entry name" value="ABC1_TM_dom"/>
</dbReference>
<accession>A0AAW2ZGA9</accession>
<keyword evidence="4" id="KW-0547">Nucleotide-binding</keyword>
<keyword evidence="7 8" id="KW-0472">Membrane</keyword>
<evidence type="ECO:0000256" key="7">
    <source>
        <dbReference type="ARBA" id="ARBA00023136"/>
    </source>
</evidence>
<dbReference type="InterPro" id="IPR003439">
    <property type="entry name" value="ABC_transporter-like_ATP-bd"/>
</dbReference>
<keyword evidence="2" id="KW-0813">Transport</keyword>
<dbReference type="FunFam" id="3.40.50.300:FF:000997">
    <property type="entry name" value="Multidrug resistance-associated protein 1"/>
    <property type="match status" value="1"/>
</dbReference>
<organism evidence="11 12">
    <name type="scientific">Acrasis kona</name>
    <dbReference type="NCBI Taxonomy" id="1008807"/>
    <lineage>
        <taxon>Eukaryota</taxon>
        <taxon>Discoba</taxon>
        <taxon>Heterolobosea</taxon>
        <taxon>Tetramitia</taxon>
        <taxon>Eutetramitia</taxon>
        <taxon>Acrasidae</taxon>
        <taxon>Acrasis</taxon>
    </lineage>
</organism>
<dbReference type="GO" id="GO:0005524">
    <property type="term" value="F:ATP binding"/>
    <property type="evidence" value="ECO:0007669"/>
    <property type="project" value="UniProtKB-KW"/>
</dbReference>
<evidence type="ECO:0000256" key="5">
    <source>
        <dbReference type="ARBA" id="ARBA00022840"/>
    </source>
</evidence>
<dbReference type="InterPro" id="IPR036640">
    <property type="entry name" value="ABC1_TM_sf"/>
</dbReference>
<feature type="transmembrane region" description="Helical" evidence="8">
    <location>
        <begin position="465"/>
        <end position="482"/>
    </location>
</feature>
<evidence type="ECO:0000313" key="11">
    <source>
        <dbReference type="EMBL" id="KAL0487845.1"/>
    </source>
</evidence>
<dbReference type="Gene3D" id="1.20.1560.10">
    <property type="entry name" value="ABC transporter type 1, transmembrane domain"/>
    <property type="match status" value="1"/>
</dbReference>
<dbReference type="InterPro" id="IPR017871">
    <property type="entry name" value="ABC_transporter-like_CS"/>
</dbReference>